<evidence type="ECO:0000259" key="4">
    <source>
        <dbReference type="Pfam" id="PF04542"/>
    </source>
</evidence>
<dbReference type="InterPro" id="IPR013325">
    <property type="entry name" value="RNA_pol_sigma_r2"/>
</dbReference>
<sequence length="261" mass="28937">MTQSARFDDARQQRFTTTQWTLVVAARGDSAEARKALGMLCTAYYRPVEAFIQKSCRSPQDAHDLTQDFFARVLDGKGFERAEPSRGRFRSYMLGCVKHFLSDANDQRMAAKRGAGKKPLSIHAPGSADRESCDMPLIDSAGFPPDAFFDRHWAVELLERVLAALSLQHEQAGKLEEFERLKPCLTGDAAMPTSAELAKQLNLSPEAAAMAVHRLRKRFRAAVKAEISETVGSEEEVRSELDYLIQALSLAGEADSTPELE</sequence>
<comment type="caution">
    <text evidence="5">The sequence shown here is derived from an EMBL/GenBank/DDBJ whole genome shotgun (WGS) entry which is preliminary data.</text>
</comment>
<gene>
    <name evidence="5" type="ORF">Poly41_24520</name>
</gene>
<dbReference type="InterPro" id="IPR007627">
    <property type="entry name" value="RNA_pol_sigma70_r2"/>
</dbReference>
<feature type="domain" description="RNA polymerase sigma-70 region 2" evidence="4">
    <location>
        <begin position="42"/>
        <end position="103"/>
    </location>
</feature>
<keyword evidence="2" id="KW-0731">Sigma factor</keyword>
<keyword evidence="6" id="KW-1185">Reference proteome</keyword>
<organism evidence="5 6">
    <name type="scientific">Novipirellula artificiosorum</name>
    <dbReference type="NCBI Taxonomy" id="2528016"/>
    <lineage>
        <taxon>Bacteria</taxon>
        <taxon>Pseudomonadati</taxon>
        <taxon>Planctomycetota</taxon>
        <taxon>Planctomycetia</taxon>
        <taxon>Pirellulales</taxon>
        <taxon>Pirellulaceae</taxon>
        <taxon>Novipirellula</taxon>
    </lineage>
</organism>
<evidence type="ECO:0000256" key="1">
    <source>
        <dbReference type="ARBA" id="ARBA00023015"/>
    </source>
</evidence>
<dbReference type="GO" id="GO:0016987">
    <property type="term" value="F:sigma factor activity"/>
    <property type="evidence" value="ECO:0007669"/>
    <property type="project" value="UniProtKB-KW"/>
</dbReference>
<dbReference type="AlphaFoldDB" id="A0A5C6DUK7"/>
<dbReference type="OrthoDB" id="270411at2"/>
<dbReference type="SUPFAM" id="SSF88946">
    <property type="entry name" value="Sigma2 domain of RNA polymerase sigma factors"/>
    <property type="match status" value="1"/>
</dbReference>
<proteinExistence type="predicted"/>
<dbReference type="InterPro" id="IPR039425">
    <property type="entry name" value="RNA_pol_sigma-70-like"/>
</dbReference>
<dbReference type="PANTHER" id="PTHR43133">
    <property type="entry name" value="RNA POLYMERASE ECF-TYPE SIGMA FACTO"/>
    <property type="match status" value="1"/>
</dbReference>
<dbReference type="Gene3D" id="1.10.1740.10">
    <property type="match status" value="1"/>
</dbReference>
<dbReference type="RefSeq" id="WP_146526319.1">
    <property type="nucleotide sequence ID" value="NZ_SJPV01000003.1"/>
</dbReference>
<dbReference type="EMBL" id="SJPV01000003">
    <property type="protein sequence ID" value="TWU39597.1"/>
    <property type="molecule type" value="Genomic_DNA"/>
</dbReference>
<evidence type="ECO:0000313" key="6">
    <source>
        <dbReference type="Proteomes" id="UP000319143"/>
    </source>
</evidence>
<evidence type="ECO:0000313" key="5">
    <source>
        <dbReference type="EMBL" id="TWU39597.1"/>
    </source>
</evidence>
<dbReference type="PANTHER" id="PTHR43133:SF51">
    <property type="entry name" value="RNA POLYMERASE SIGMA FACTOR"/>
    <property type="match status" value="1"/>
</dbReference>
<dbReference type="Proteomes" id="UP000319143">
    <property type="component" value="Unassembled WGS sequence"/>
</dbReference>
<reference evidence="5 6" key="1">
    <citation type="submission" date="2019-02" db="EMBL/GenBank/DDBJ databases">
        <title>Deep-cultivation of Planctomycetes and their phenomic and genomic characterization uncovers novel biology.</title>
        <authorList>
            <person name="Wiegand S."/>
            <person name="Jogler M."/>
            <person name="Boedeker C."/>
            <person name="Pinto D."/>
            <person name="Vollmers J."/>
            <person name="Rivas-Marin E."/>
            <person name="Kohn T."/>
            <person name="Peeters S.H."/>
            <person name="Heuer A."/>
            <person name="Rast P."/>
            <person name="Oberbeckmann S."/>
            <person name="Bunk B."/>
            <person name="Jeske O."/>
            <person name="Meyerdierks A."/>
            <person name="Storesund J.E."/>
            <person name="Kallscheuer N."/>
            <person name="Luecker S."/>
            <person name="Lage O.M."/>
            <person name="Pohl T."/>
            <person name="Merkel B.J."/>
            <person name="Hornburger P."/>
            <person name="Mueller R.-W."/>
            <person name="Bruemmer F."/>
            <person name="Labrenz M."/>
            <person name="Spormann A.M."/>
            <person name="Op Den Camp H."/>
            <person name="Overmann J."/>
            <person name="Amann R."/>
            <person name="Jetten M.S.M."/>
            <person name="Mascher T."/>
            <person name="Medema M.H."/>
            <person name="Devos D.P."/>
            <person name="Kaster A.-K."/>
            <person name="Ovreas L."/>
            <person name="Rohde M."/>
            <person name="Galperin M.Y."/>
            <person name="Jogler C."/>
        </authorList>
    </citation>
    <scope>NUCLEOTIDE SEQUENCE [LARGE SCALE GENOMIC DNA]</scope>
    <source>
        <strain evidence="5 6">Poly41</strain>
    </source>
</reference>
<evidence type="ECO:0000256" key="3">
    <source>
        <dbReference type="ARBA" id="ARBA00023163"/>
    </source>
</evidence>
<keyword evidence="3" id="KW-0804">Transcription</keyword>
<evidence type="ECO:0000256" key="2">
    <source>
        <dbReference type="ARBA" id="ARBA00023082"/>
    </source>
</evidence>
<dbReference type="Pfam" id="PF04542">
    <property type="entry name" value="Sigma70_r2"/>
    <property type="match status" value="1"/>
</dbReference>
<accession>A0A5C6DUK7</accession>
<keyword evidence="1" id="KW-0805">Transcription regulation</keyword>
<dbReference type="GO" id="GO:0006352">
    <property type="term" value="P:DNA-templated transcription initiation"/>
    <property type="evidence" value="ECO:0007669"/>
    <property type="project" value="InterPro"/>
</dbReference>
<name>A0A5C6DUK7_9BACT</name>
<protein>
    <submittedName>
        <fullName evidence="5">Sigma-70 region 2</fullName>
    </submittedName>
</protein>